<feature type="compositionally biased region" description="Basic residues" evidence="1">
    <location>
        <begin position="11"/>
        <end position="21"/>
    </location>
</feature>
<evidence type="ECO:0000313" key="2">
    <source>
        <dbReference type="EMBL" id="CRL29785.1"/>
    </source>
</evidence>
<keyword evidence="3" id="KW-1185">Reference proteome</keyword>
<proteinExistence type="predicted"/>
<organism evidence="2 3">
    <name type="scientific">Penicillium camemberti (strain FM 013)</name>
    <dbReference type="NCBI Taxonomy" id="1429867"/>
    <lineage>
        <taxon>Eukaryota</taxon>
        <taxon>Fungi</taxon>
        <taxon>Dikarya</taxon>
        <taxon>Ascomycota</taxon>
        <taxon>Pezizomycotina</taxon>
        <taxon>Eurotiomycetes</taxon>
        <taxon>Eurotiomycetidae</taxon>
        <taxon>Eurotiales</taxon>
        <taxon>Aspergillaceae</taxon>
        <taxon>Penicillium</taxon>
    </lineage>
</organism>
<dbReference type="AlphaFoldDB" id="A0A0G4PTD4"/>
<feature type="compositionally biased region" description="Low complexity" evidence="1">
    <location>
        <begin position="1"/>
        <end position="10"/>
    </location>
</feature>
<feature type="region of interest" description="Disordered" evidence="1">
    <location>
        <begin position="1"/>
        <end position="21"/>
    </location>
</feature>
<reference evidence="2 3" key="1">
    <citation type="journal article" date="2014" name="Nat. Commun.">
        <title>Multiple recent horizontal transfers of a large genomic region in cheese making fungi.</title>
        <authorList>
            <person name="Cheeseman K."/>
            <person name="Ropars J."/>
            <person name="Renault P."/>
            <person name="Dupont J."/>
            <person name="Gouzy J."/>
            <person name="Branca A."/>
            <person name="Abraham A.L."/>
            <person name="Ceppi M."/>
            <person name="Conseiller E."/>
            <person name="Debuchy R."/>
            <person name="Malagnac F."/>
            <person name="Goarin A."/>
            <person name="Silar P."/>
            <person name="Lacoste S."/>
            <person name="Sallet E."/>
            <person name="Bensimon A."/>
            <person name="Giraud T."/>
            <person name="Brygoo Y."/>
        </authorList>
    </citation>
    <scope>NUCLEOTIDE SEQUENCE [LARGE SCALE GENOMIC DNA]</scope>
    <source>
        <strain evidence="3">FM 013</strain>
    </source>
</reference>
<protein>
    <submittedName>
        <fullName evidence="2">TonB box, conserved site</fullName>
    </submittedName>
</protein>
<evidence type="ECO:0000256" key="1">
    <source>
        <dbReference type="SAM" id="MobiDB-lite"/>
    </source>
</evidence>
<dbReference type="Proteomes" id="UP000053732">
    <property type="component" value="Unassembled WGS sequence"/>
</dbReference>
<name>A0A0G4PTD4_PENC3</name>
<dbReference type="EMBL" id="HG793173">
    <property type="protein sequence ID" value="CRL29785.1"/>
    <property type="molecule type" value="Genomic_DNA"/>
</dbReference>
<sequence>MGGLASLRVSSPRHRHHHHSNLRVESDIWIPLAPILFGSITSAQLHWGCGDTFTVIPSA</sequence>
<evidence type="ECO:0000313" key="3">
    <source>
        <dbReference type="Proteomes" id="UP000053732"/>
    </source>
</evidence>
<gene>
    <name evidence="2" type="ORF">PCAMFM013_S040g000011</name>
</gene>
<accession>A0A0G4PTD4</accession>